<dbReference type="GO" id="GO:0006412">
    <property type="term" value="P:translation"/>
    <property type="evidence" value="ECO:0007669"/>
    <property type="project" value="UniProtKB-KW"/>
</dbReference>
<evidence type="ECO:0000256" key="1">
    <source>
        <dbReference type="ARBA" id="ARBA00005912"/>
    </source>
</evidence>
<comment type="caution">
    <text evidence="6">The sequence shown here is derived from an EMBL/GenBank/DDBJ whole genome shotgun (WGS) entry which is preliminary data.</text>
</comment>
<dbReference type="EMBL" id="JAKLMC020000012">
    <property type="protein sequence ID" value="KAK5953123.1"/>
    <property type="molecule type" value="Genomic_DNA"/>
</dbReference>
<comment type="similarity">
    <text evidence="1">Belongs to the RRF family.</text>
</comment>
<keyword evidence="7" id="KW-1185">Reference proteome</keyword>
<feature type="compositionally biased region" description="Basic residues" evidence="4">
    <location>
        <begin position="58"/>
        <end position="73"/>
    </location>
</feature>
<organism evidence="6 7">
    <name type="scientific">Knufia fluminis</name>
    <dbReference type="NCBI Taxonomy" id="191047"/>
    <lineage>
        <taxon>Eukaryota</taxon>
        <taxon>Fungi</taxon>
        <taxon>Dikarya</taxon>
        <taxon>Ascomycota</taxon>
        <taxon>Pezizomycotina</taxon>
        <taxon>Eurotiomycetes</taxon>
        <taxon>Chaetothyriomycetidae</taxon>
        <taxon>Chaetothyriales</taxon>
        <taxon>Trichomeriaceae</taxon>
        <taxon>Knufia</taxon>
    </lineage>
</organism>
<dbReference type="InterPro" id="IPR023584">
    <property type="entry name" value="Ribosome_recyc_fac_dom"/>
</dbReference>
<name>A0AAN8EJX2_9EURO</name>
<dbReference type="PANTHER" id="PTHR20982:SF3">
    <property type="entry name" value="MITOCHONDRIAL RIBOSOME RECYCLING FACTOR PSEUDO 1"/>
    <property type="match status" value="1"/>
</dbReference>
<dbReference type="GO" id="GO:0005739">
    <property type="term" value="C:mitochondrion"/>
    <property type="evidence" value="ECO:0007669"/>
    <property type="project" value="TreeGrafter"/>
</dbReference>
<evidence type="ECO:0000256" key="3">
    <source>
        <dbReference type="ARBA" id="ARBA00024909"/>
    </source>
</evidence>
<dbReference type="Gene3D" id="3.30.1360.40">
    <property type="match status" value="1"/>
</dbReference>
<dbReference type="SUPFAM" id="SSF55194">
    <property type="entry name" value="Ribosome recycling factor, RRF"/>
    <property type="match status" value="1"/>
</dbReference>
<dbReference type="GO" id="GO:0043023">
    <property type="term" value="F:ribosomal large subunit binding"/>
    <property type="evidence" value="ECO:0007669"/>
    <property type="project" value="TreeGrafter"/>
</dbReference>
<feature type="compositionally biased region" description="Low complexity" evidence="4">
    <location>
        <begin position="43"/>
        <end position="57"/>
    </location>
</feature>
<evidence type="ECO:0000313" key="7">
    <source>
        <dbReference type="Proteomes" id="UP001316803"/>
    </source>
</evidence>
<keyword evidence="2" id="KW-0648">Protein biosynthesis</keyword>
<comment type="function">
    <text evidence="3">Necessary for protein synthesis in mitochondria. Functions as a ribosome recycling factor in mitochondria.</text>
</comment>
<evidence type="ECO:0000313" key="6">
    <source>
        <dbReference type="EMBL" id="KAK5953123.1"/>
    </source>
</evidence>
<dbReference type="Gene3D" id="1.10.132.20">
    <property type="entry name" value="Ribosome-recycling factor"/>
    <property type="match status" value="1"/>
</dbReference>
<reference evidence="6 7" key="1">
    <citation type="submission" date="2022-12" db="EMBL/GenBank/DDBJ databases">
        <title>Genomic features and morphological characterization of a novel Knufia sp. strain isolated from spacecraft assembly facility.</title>
        <authorList>
            <person name="Teixeira M."/>
            <person name="Chander A.M."/>
            <person name="Stajich J.E."/>
            <person name="Venkateswaran K."/>
        </authorList>
    </citation>
    <scope>NUCLEOTIDE SEQUENCE [LARGE SCALE GENOMIC DNA]</scope>
    <source>
        <strain evidence="6 7">FJI-L2-BK-P2</strain>
    </source>
</reference>
<dbReference type="PANTHER" id="PTHR20982">
    <property type="entry name" value="RIBOSOME RECYCLING FACTOR"/>
    <property type="match status" value="1"/>
</dbReference>
<accession>A0AAN8EJX2</accession>
<evidence type="ECO:0000256" key="2">
    <source>
        <dbReference type="ARBA" id="ARBA00022917"/>
    </source>
</evidence>
<sequence>MASKRAFASILSIERAASSGLRSRTVCSSCRRQLQLKQSSAITTSSPPTRSLSSSPTLHKKSSAPSKSSRKSPKVGSADVNEHIPDNKATRNRDDEIDPYDHSELEGSIAQAVARLKDALTKTRDAGRVTPDMLEALPVELNIKHPDQSKPKGKGETAHHERAKLGDIASVVPKGGRMLQVFAAEEGHVKPLTASIMASDYSLTPEVDKNNPMLILVPVPPATAETRQQAAQEAKKCFDKASLEVRNARGDAQKRFRRMELNKLVIQDELKKAHKGMEDVAKKGQDEVKKVFDNALKTLQQ</sequence>
<dbReference type="Pfam" id="PF01765">
    <property type="entry name" value="RRF"/>
    <property type="match status" value="1"/>
</dbReference>
<evidence type="ECO:0000259" key="5">
    <source>
        <dbReference type="Pfam" id="PF01765"/>
    </source>
</evidence>
<gene>
    <name evidence="6" type="primary">RRF1</name>
    <name evidence="6" type="ORF">OHC33_005691</name>
</gene>
<feature type="region of interest" description="Disordered" evidence="4">
    <location>
        <begin position="35"/>
        <end position="105"/>
    </location>
</feature>
<protein>
    <submittedName>
        <fullName evidence="6">Ribosome-recycling factor</fullName>
    </submittedName>
</protein>
<dbReference type="Proteomes" id="UP001316803">
    <property type="component" value="Unassembled WGS sequence"/>
</dbReference>
<dbReference type="AlphaFoldDB" id="A0AAN8EJX2"/>
<dbReference type="InterPro" id="IPR002661">
    <property type="entry name" value="Ribosome_recyc_fac"/>
</dbReference>
<feature type="compositionally biased region" description="Basic and acidic residues" evidence="4">
    <location>
        <begin position="80"/>
        <end position="105"/>
    </location>
</feature>
<proteinExistence type="inferred from homology"/>
<dbReference type="InterPro" id="IPR036191">
    <property type="entry name" value="RRF_sf"/>
</dbReference>
<feature type="domain" description="Ribosome recycling factor" evidence="5">
    <location>
        <begin position="117"/>
        <end position="298"/>
    </location>
</feature>
<evidence type="ECO:0000256" key="4">
    <source>
        <dbReference type="SAM" id="MobiDB-lite"/>
    </source>
</evidence>